<organism evidence="3 4">
    <name type="scientific">Streptomyces microflavus</name>
    <name type="common">Streptomyces lipmanii</name>
    <dbReference type="NCBI Taxonomy" id="1919"/>
    <lineage>
        <taxon>Bacteria</taxon>
        <taxon>Bacillati</taxon>
        <taxon>Actinomycetota</taxon>
        <taxon>Actinomycetes</taxon>
        <taxon>Kitasatosporales</taxon>
        <taxon>Streptomycetaceae</taxon>
        <taxon>Streptomyces</taxon>
    </lineage>
</organism>
<proteinExistence type="predicted"/>
<comment type="caution">
    <text evidence="3">The sequence shown here is derived from an EMBL/GenBank/DDBJ whole genome shotgun (WGS) entry which is preliminary data.</text>
</comment>
<evidence type="ECO:0000256" key="1">
    <source>
        <dbReference type="SAM" id="MobiDB-lite"/>
    </source>
</evidence>
<dbReference type="SUPFAM" id="SSF56219">
    <property type="entry name" value="DNase I-like"/>
    <property type="match status" value="1"/>
</dbReference>
<dbReference type="InterPro" id="IPR036691">
    <property type="entry name" value="Endo/exonu/phosph_ase_sf"/>
</dbReference>
<dbReference type="GO" id="GO:0003824">
    <property type="term" value="F:catalytic activity"/>
    <property type="evidence" value="ECO:0007669"/>
    <property type="project" value="InterPro"/>
</dbReference>
<gene>
    <name evidence="3" type="ORF">Smic_65930</name>
</gene>
<dbReference type="Gene3D" id="3.60.10.10">
    <property type="entry name" value="Endonuclease/exonuclease/phosphatase"/>
    <property type="match status" value="1"/>
</dbReference>
<name>A0A7J0D1Z3_STRMI</name>
<accession>A0A7J0D1Z3</accession>
<evidence type="ECO:0000313" key="4">
    <source>
        <dbReference type="Proteomes" id="UP000498740"/>
    </source>
</evidence>
<feature type="region of interest" description="Disordered" evidence="1">
    <location>
        <begin position="291"/>
        <end position="321"/>
    </location>
</feature>
<dbReference type="RefSeq" id="WP_032753595.1">
    <property type="nucleotide sequence ID" value="NZ_BMUG01000006.1"/>
</dbReference>
<evidence type="ECO:0000313" key="3">
    <source>
        <dbReference type="EMBL" id="GFN08037.1"/>
    </source>
</evidence>
<dbReference type="Pfam" id="PF03372">
    <property type="entry name" value="Exo_endo_phos"/>
    <property type="match status" value="1"/>
</dbReference>
<evidence type="ECO:0000259" key="2">
    <source>
        <dbReference type="Pfam" id="PF03372"/>
    </source>
</evidence>
<feature type="domain" description="Endonuclease/exonuclease/phosphatase" evidence="2">
    <location>
        <begin position="46"/>
        <end position="310"/>
    </location>
</feature>
<dbReference type="AlphaFoldDB" id="A0A7J0D1Z3"/>
<protein>
    <recommendedName>
        <fullName evidence="2">Endonuclease/exonuclease/phosphatase domain-containing protein</fullName>
    </recommendedName>
</protein>
<dbReference type="Proteomes" id="UP000498740">
    <property type="component" value="Unassembled WGS sequence"/>
</dbReference>
<sequence>MRATVRGVALAGAALLAVMVAAGVWVWSSGGADTPSAGPPKTLRIITWNICGEAGGERGQSGYCPLRDRPEKKAAKIAALARERDADVITLQEVCGGAPGSHVALLRAALGPGWSVRHAEGARPDGETRCRDGLSGDLGVAVAVRGEIVRARSENALPPDPQGVSEQTLPVLCVRVEGWTYTPCTTHILPGEEPRVREQIAAVRAFVRAQGRPAVLTGDFNRNAGAAQLAPLVSSYAVCPAAGGSGRGAATYHAWDPQERAHRFHALDHIFFDSPQGVRDPLVDCRVGEDLMDTTPNEPGGPGPDGYSDHAPVYADIRTGS</sequence>
<dbReference type="InterPro" id="IPR005135">
    <property type="entry name" value="Endo/exonuclease/phosphatase"/>
</dbReference>
<dbReference type="EMBL" id="BLWD01000001">
    <property type="protein sequence ID" value="GFN08037.1"/>
    <property type="molecule type" value="Genomic_DNA"/>
</dbReference>
<reference evidence="3 4" key="1">
    <citation type="submission" date="2020-05" db="EMBL/GenBank/DDBJ databases">
        <title>Whole genome shotgun sequence of Streptomyces microflavus NBRC 13062.</title>
        <authorList>
            <person name="Komaki H."/>
            <person name="Tamura T."/>
        </authorList>
    </citation>
    <scope>NUCLEOTIDE SEQUENCE [LARGE SCALE GENOMIC DNA]</scope>
    <source>
        <strain evidence="3 4">NBRC 13062</strain>
    </source>
</reference>